<protein>
    <recommendedName>
        <fullName evidence="5">DUF4407 domain-containing protein</fullName>
    </recommendedName>
</protein>
<reference evidence="3" key="1">
    <citation type="submission" date="2020-07" db="EMBL/GenBank/DDBJ databases">
        <title>Huge and variable diversity of episymbiotic CPR bacteria and DPANN archaea in groundwater ecosystems.</title>
        <authorList>
            <person name="He C.Y."/>
            <person name="Keren R."/>
            <person name="Whittaker M."/>
            <person name="Farag I.F."/>
            <person name="Doudna J."/>
            <person name="Cate J.H.D."/>
            <person name="Banfield J.F."/>
        </authorList>
    </citation>
    <scope>NUCLEOTIDE SEQUENCE</scope>
    <source>
        <strain evidence="3">NC_groundwater_1586_Pr3_B-0.1um_66_15</strain>
    </source>
</reference>
<comment type="caution">
    <text evidence="3">The sequence shown here is derived from an EMBL/GenBank/DDBJ whole genome shotgun (WGS) entry which is preliminary data.</text>
</comment>
<accession>A0A933L268</accession>
<feature type="transmembrane region" description="Helical" evidence="2">
    <location>
        <begin position="50"/>
        <end position="77"/>
    </location>
</feature>
<keyword evidence="2" id="KW-0472">Membrane</keyword>
<dbReference type="EMBL" id="JACRAF010000023">
    <property type="protein sequence ID" value="MBI4921732.1"/>
    <property type="molecule type" value="Genomic_DNA"/>
</dbReference>
<evidence type="ECO:0000256" key="1">
    <source>
        <dbReference type="SAM" id="MobiDB-lite"/>
    </source>
</evidence>
<dbReference type="AlphaFoldDB" id="A0A933L268"/>
<gene>
    <name evidence="3" type="ORF">HY834_08280</name>
</gene>
<name>A0A933L268_9HYPH</name>
<feature type="region of interest" description="Disordered" evidence="1">
    <location>
        <begin position="435"/>
        <end position="461"/>
    </location>
</feature>
<feature type="transmembrane region" description="Helical" evidence="2">
    <location>
        <begin position="89"/>
        <end position="107"/>
    </location>
</feature>
<keyword evidence="2" id="KW-1133">Transmembrane helix</keyword>
<proteinExistence type="predicted"/>
<evidence type="ECO:0000313" key="3">
    <source>
        <dbReference type="EMBL" id="MBI4921732.1"/>
    </source>
</evidence>
<feature type="compositionally biased region" description="Basic and acidic residues" evidence="1">
    <location>
        <begin position="450"/>
        <end position="461"/>
    </location>
</feature>
<keyword evidence="2" id="KW-0812">Transmembrane</keyword>
<sequence>MLRRNNAARLQETVTSVQTMTRFALAVLALASGVYTYLGVRGLLDGTATFVFFAAIIYSAAVSVAIYAFWTFMLRFVPLVTSASQRVGLFLTMAAGCLMIMAMSSWLNAAALAGSAALEQHLAVNLEGYVGDLDEAHGNALAAQSLLPDVQRAADRFGRLADDERNSGALTGTTGSGSVVQLLTQMSAQMTELSATITTSRDAVQTLFDEGTAHLAKMRELVSGSGEIAPRSDEFAAEVVQLNAVISALQETSVAPSVKRAAADLSLGFIAPIADGGSTDLVNRQDTVMGTVRDSVTAQSAALSAAADEILSQPKVEPRRYIPLSSAEAVLRYWSDFIPSWAGAISIDLLPVVLVLVLMIVHDAMRRETGTIDEAETITAAEMLRSLDLYRQLTNTPLVQPSGVAPGEVAPGGAAPGPVVPAVPIADAPVIEVPPERPAASDATVTALDVNRKRGDGPART</sequence>
<evidence type="ECO:0000256" key="2">
    <source>
        <dbReference type="SAM" id="Phobius"/>
    </source>
</evidence>
<feature type="transmembrane region" description="Helical" evidence="2">
    <location>
        <begin position="341"/>
        <end position="361"/>
    </location>
</feature>
<evidence type="ECO:0000313" key="4">
    <source>
        <dbReference type="Proteomes" id="UP000782610"/>
    </source>
</evidence>
<organism evidence="3 4">
    <name type="scientific">Devosia nanyangense</name>
    <dbReference type="NCBI Taxonomy" id="1228055"/>
    <lineage>
        <taxon>Bacteria</taxon>
        <taxon>Pseudomonadati</taxon>
        <taxon>Pseudomonadota</taxon>
        <taxon>Alphaproteobacteria</taxon>
        <taxon>Hyphomicrobiales</taxon>
        <taxon>Devosiaceae</taxon>
        <taxon>Devosia</taxon>
    </lineage>
</organism>
<evidence type="ECO:0008006" key="5">
    <source>
        <dbReference type="Google" id="ProtNLM"/>
    </source>
</evidence>
<feature type="transmembrane region" description="Helical" evidence="2">
    <location>
        <begin position="20"/>
        <end position="38"/>
    </location>
</feature>
<dbReference type="Proteomes" id="UP000782610">
    <property type="component" value="Unassembled WGS sequence"/>
</dbReference>